<dbReference type="GO" id="GO:0016020">
    <property type="term" value="C:membrane"/>
    <property type="evidence" value="ECO:0007669"/>
    <property type="project" value="TreeGrafter"/>
</dbReference>
<protein>
    <recommendedName>
        <fullName evidence="3">beta-N-acetylhexosaminidase</fullName>
        <ecNumber evidence="3">3.2.1.52</ecNumber>
    </recommendedName>
</protein>
<reference evidence="8" key="1">
    <citation type="submission" date="2024-07" db="EMBL/GenBank/DDBJ databases">
        <title>Complete genome sequence of Prevotella sp. YM-2024 GTC17253.</title>
        <authorList>
            <person name="Hayashi M."/>
            <person name="Muto Y."/>
            <person name="Tanaka K."/>
            <person name="Niwa H."/>
        </authorList>
    </citation>
    <scope>NUCLEOTIDE SEQUENCE</scope>
    <source>
        <strain evidence="8">GTC17253</strain>
    </source>
</reference>
<sequence length="634" mass="71225">MPDSVATVGGPRVAAELSGLVAEGGGKVAAGARANIVVRMVATVLGARFQEEAYHLNVGQHAIVIEAVTRLGALRAAQTLRQLAEGRRGSIACCDITDWAAFRVRGYMHDIGRSYIPFERLKEEVVALSRYKINVFQWHLTDNQGWRLQSDIYPQLNADSSYTRFPGRYYTKAQVRELVSMAAAYGITVIPELDMPGHSEAFRRAMGHSMVTMEGLNELKRLLTEAAETFCGTPWMHIGTDEYRAADRPMPGQHALDLNTFVSEIVAHLKSLGRKTMAWSPGVGNKSVLDMTQMWSGAGRPTPGVPAVDSRYHYINHFDTYADVALLYASTVAGQQEGSAQYAGIIMGMWNDRLLPDYESIIKQNNFYASMLAAAERSWLGGSHGYFTTKGVRLSASDTDFIDWERRFLYHKTHFLHGKAIGYVKQTNVKWNITDAFPNHGDLTAVFPPETEGLKSSYTYQGKIYGTRSALGATVFLRHYWGERLIPAFFEHPQPNTTAYAYTYVYSPVKQVAGAQIEFYNYSRSEADVAPRQAKWDYRESRIWVNDKEIAPPVWQNTYTERTNERALLNENFSARKPTLISLNKGWNKILIKLPNNGFGSTPATRLAKWMFTFVLTNQAGTRELEHIVYSPTR</sequence>
<dbReference type="EC" id="3.2.1.52" evidence="3"/>
<feature type="domain" description="Beta-hexosaminidase bacterial type N-terminal" evidence="7">
    <location>
        <begin position="33"/>
        <end position="99"/>
    </location>
</feature>
<gene>
    <name evidence="8" type="ORF">GTC17253_23160</name>
</gene>
<evidence type="ECO:0000256" key="2">
    <source>
        <dbReference type="ARBA" id="ARBA00006285"/>
    </source>
</evidence>
<dbReference type="GO" id="GO:0030203">
    <property type="term" value="P:glycosaminoglycan metabolic process"/>
    <property type="evidence" value="ECO:0007669"/>
    <property type="project" value="TreeGrafter"/>
</dbReference>
<dbReference type="Gene3D" id="3.20.20.80">
    <property type="entry name" value="Glycosidases"/>
    <property type="match status" value="1"/>
</dbReference>
<name>A0AB33IWD4_9BACT</name>
<dbReference type="InterPro" id="IPR029018">
    <property type="entry name" value="Hex-like_dom2"/>
</dbReference>
<dbReference type="PRINTS" id="PR00738">
    <property type="entry name" value="GLHYDRLASE20"/>
</dbReference>
<proteinExistence type="inferred from homology"/>
<dbReference type="PANTHER" id="PTHR22600:SF57">
    <property type="entry name" value="BETA-N-ACETYLHEXOSAMINIDASE"/>
    <property type="match status" value="1"/>
</dbReference>
<dbReference type="PANTHER" id="PTHR22600">
    <property type="entry name" value="BETA-HEXOSAMINIDASE"/>
    <property type="match status" value="1"/>
</dbReference>
<dbReference type="InterPro" id="IPR017853">
    <property type="entry name" value="GH"/>
</dbReference>
<dbReference type="SUPFAM" id="SSF51445">
    <property type="entry name" value="(Trans)glycosidases"/>
    <property type="match status" value="1"/>
</dbReference>
<dbReference type="GO" id="GO:0004563">
    <property type="term" value="F:beta-N-acetylhexosaminidase activity"/>
    <property type="evidence" value="ECO:0007669"/>
    <property type="project" value="UniProtKB-EC"/>
</dbReference>
<evidence type="ECO:0000256" key="5">
    <source>
        <dbReference type="ARBA" id="ARBA00023295"/>
    </source>
</evidence>
<evidence type="ECO:0000313" key="8">
    <source>
        <dbReference type="EMBL" id="BFO72350.1"/>
    </source>
</evidence>
<evidence type="ECO:0000259" key="7">
    <source>
        <dbReference type="Pfam" id="PF02838"/>
    </source>
</evidence>
<evidence type="ECO:0000259" key="6">
    <source>
        <dbReference type="Pfam" id="PF00728"/>
    </source>
</evidence>
<dbReference type="InterPro" id="IPR015883">
    <property type="entry name" value="Glyco_hydro_20_cat"/>
</dbReference>
<dbReference type="Pfam" id="PF02838">
    <property type="entry name" value="Glyco_hydro_20b"/>
    <property type="match status" value="1"/>
</dbReference>
<comment type="similarity">
    <text evidence="2">Belongs to the glycosyl hydrolase 20 family.</text>
</comment>
<dbReference type="InterPro" id="IPR015882">
    <property type="entry name" value="HEX_bac_N"/>
</dbReference>
<accession>A0AB33IWD4</accession>
<evidence type="ECO:0000256" key="3">
    <source>
        <dbReference type="ARBA" id="ARBA00012663"/>
    </source>
</evidence>
<dbReference type="SUPFAM" id="SSF55545">
    <property type="entry name" value="beta-N-acetylhexosaminidase-like domain"/>
    <property type="match status" value="1"/>
</dbReference>
<keyword evidence="5" id="KW-0326">Glycosidase</keyword>
<dbReference type="Gene3D" id="3.30.379.10">
    <property type="entry name" value="Chitobiase/beta-hexosaminidase domain 2-like"/>
    <property type="match status" value="1"/>
</dbReference>
<dbReference type="InterPro" id="IPR025705">
    <property type="entry name" value="Beta_hexosaminidase_sua/sub"/>
</dbReference>
<organism evidence="8">
    <name type="scientific">Prevotella sp. GTC17253</name>
    <dbReference type="NCBI Taxonomy" id="3236793"/>
    <lineage>
        <taxon>Bacteria</taxon>
        <taxon>Pseudomonadati</taxon>
        <taxon>Bacteroidota</taxon>
        <taxon>Bacteroidia</taxon>
        <taxon>Bacteroidales</taxon>
        <taxon>Prevotellaceae</taxon>
        <taxon>Prevotella</taxon>
    </lineage>
</organism>
<dbReference type="GO" id="GO:0005975">
    <property type="term" value="P:carbohydrate metabolic process"/>
    <property type="evidence" value="ECO:0007669"/>
    <property type="project" value="InterPro"/>
</dbReference>
<dbReference type="Pfam" id="PF00728">
    <property type="entry name" value="Glyco_hydro_20"/>
    <property type="match status" value="1"/>
</dbReference>
<keyword evidence="4" id="KW-0378">Hydrolase</keyword>
<dbReference type="AlphaFoldDB" id="A0AB33IWD4"/>
<feature type="domain" description="Glycoside hydrolase family 20 catalytic" evidence="6">
    <location>
        <begin position="102"/>
        <end position="210"/>
    </location>
</feature>
<comment type="catalytic activity">
    <reaction evidence="1">
        <text>Hydrolysis of terminal non-reducing N-acetyl-D-hexosamine residues in N-acetyl-beta-D-hexosaminides.</text>
        <dbReference type="EC" id="3.2.1.52"/>
    </reaction>
</comment>
<dbReference type="EMBL" id="AP035785">
    <property type="protein sequence ID" value="BFO72350.1"/>
    <property type="molecule type" value="Genomic_DNA"/>
</dbReference>
<evidence type="ECO:0000256" key="1">
    <source>
        <dbReference type="ARBA" id="ARBA00001231"/>
    </source>
</evidence>
<evidence type="ECO:0000256" key="4">
    <source>
        <dbReference type="ARBA" id="ARBA00022801"/>
    </source>
</evidence>